<organism evidence="1 2">
    <name type="scientific">Sinorhizobium meliloti CCNWSX0020</name>
    <dbReference type="NCBI Taxonomy" id="1107881"/>
    <lineage>
        <taxon>Bacteria</taxon>
        <taxon>Pseudomonadati</taxon>
        <taxon>Pseudomonadota</taxon>
        <taxon>Alphaproteobacteria</taxon>
        <taxon>Hyphomicrobiales</taxon>
        <taxon>Rhizobiaceae</taxon>
        <taxon>Sinorhizobium/Ensifer group</taxon>
        <taxon>Sinorhizobium</taxon>
    </lineage>
</organism>
<accession>H0GB49</accession>
<dbReference type="AlphaFoldDB" id="H0GB49"/>
<gene>
    <name evidence="1" type="ORF">SM0020_33808</name>
</gene>
<reference evidence="1 2" key="1">
    <citation type="journal article" date="2012" name="J. Bacteriol.">
        <title>Draft Genome Sequence of Sinorhizobium meliloti CCNWSX0020, a Nitrogen-Fixing Symbiont with Copper Tolerance Capability Isolated from Lead-Zinc Mine Tailings.</title>
        <authorList>
            <person name="Li Z."/>
            <person name="Ma Z."/>
            <person name="Hao X."/>
            <person name="Wei G."/>
        </authorList>
    </citation>
    <scope>NUCLEOTIDE SEQUENCE [LARGE SCALE GENOMIC DNA]</scope>
    <source>
        <strain evidence="1 2">CCNWSX0020</strain>
    </source>
</reference>
<name>H0GB49_RHIML</name>
<sequence>MSLAEKVNRIKGDALFDRIKRRVQILYLLRCRQICLDLLLRCFLGRFWFIFGDPLPFGGFRLSAGAPGAVKHRTPCRSFGWPIEAM</sequence>
<dbReference type="EMBL" id="AGVV01000141">
    <property type="protein sequence ID" value="EHK73464.1"/>
    <property type="molecule type" value="Genomic_DNA"/>
</dbReference>
<dbReference type="Proteomes" id="UP000004038">
    <property type="component" value="Unassembled WGS sequence"/>
</dbReference>
<proteinExistence type="predicted"/>
<evidence type="ECO:0000313" key="2">
    <source>
        <dbReference type="Proteomes" id="UP000004038"/>
    </source>
</evidence>
<protein>
    <submittedName>
        <fullName evidence="1">Uncharacterized protein</fullName>
    </submittedName>
</protein>
<evidence type="ECO:0000313" key="1">
    <source>
        <dbReference type="EMBL" id="EHK73464.1"/>
    </source>
</evidence>